<dbReference type="Gene3D" id="3.40.50.10540">
    <property type="entry name" value="Crotonobetainyl-coa:carnitine coa-transferase, domain 1"/>
    <property type="match status" value="1"/>
</dbReference>
<dbReference type="RefSeq" id="WP_243479870.1">
    <property type="nucleotide sequence ID" value="NZ_CP063982.1"/>
</dbReference>
<reference evidence="2 3" key="1">
    <citation type="submission" date="2020-11" db="EMBL/GenBank/DDBJ databases">
        <title>Algicoccus daihaiensis sp.nov., isolated from Daihai Lake in Inner Mongolia.</title>
        <authorList>
            <person name="Kai J."/>
        </authorList>
    </citation>
    <scope>NUCLEOTIDE SEQUENCE [LARGE SCALE GENOMIC DNA]</scope>
    <source>
        <strain evidence="3">f23</strain>
    </source>
</reference>
<dbReference type="SUPFAM" id="SSF89796">
    <property type="entry name" value="CoA-transferase family III (CaiB/BaiF)"/>
    <property type="match status" value="1"/>
</dbReference>
<keyword evidence="1 2" id="KW-0808">Transferase</keyword>
<organism evidence="2 3">
    <name type="scientific">Orrella daihaiensis</name>
    <dbReference type="NCBI Taxonomy" id="2782176"/>
    <lineage>
        <taxon>Bacteria</taxon>
        <taxon>Pseudomonadati</taxon>
        <taxon>Pseudomonadota</taxon>
        <taxon>Betaproteobacteria</taxon>
        <taxon>Burkholderiales</taxon>
        <taxon>Alcaligenaceae</taxon>
        <taxon>Orrella</taxon>
    </lineage>
</organism>
<dbReference type="Proteomes" id="UP000831607">
    <property type="component" value="Chromosome"/>
</dbReference>
<name>A0ABY4AM97_9BURK</name>
<dbReference type="EMBL" id="CP063982">
    <property type="protein sequence ID" value="UOD51403.1"/>
    <property type="molecule type" value="Genomic_DNA"/>
</dbReference>
<evidence type="ECO:0000256" key="1">
    <source>
        <dbReference type="ARBA" id="ARBA00022679"/>
    </source>
</evidence>
<sequence>MADVAFDEASTTSCQPLSPFAGLTVLDVSQGIAGPYCGTILSQQGATVYKVEPPAGDWGRAVGASTQGMSALSTSANGGKLAVCIDASNPSGVALMTRLAKQADIVIESFRPGVAARVGLDAAVLQKARPDQIILSVSGFGEHGPGAKRPGSDTVLQAMSGMMHLNATNDGIPRLVPMYLIDMVTALYASQLVSAALLERERSGKGRHLKISLLEAAAALQIVPGLESVLRSSLPAGQPPVPSGVFKTLDGFLRVTSLTQRNFEALCQGLQRTDWLENPDFGTSQARLANADRLNAAVADILSQKTAKQWLDTLEPLGVLCATVNDYAAFREDPQVKSMGIFVDVEQPGLGTVPMPRHPGLTAAPEPSPTLGQHSKEVLLALGLTETEIEILIDSKVVLMSSVTSEPAK</sequence>
<dbReference type="InterPro" id="IPR003673">
    <property type="entry name" value="CoA-Trfase_fam_III"/>
</dbReference>
<dbReference type="InterPro" id="IPR050483">
    <property type="entry name" value="CoA-transferase_III_domain"/>
</dbReference>
<dbReference type="InterPro" id="IPR044855">
    <property type="entry name" value="CoA-Trfase_III_dom3_sf"/>
</dbReference>
<dbReference type="InterPro" id="IPR023606">
    <property type="entry name" value="CoA-Trfase_III_dom_1_sf"/>
</dbReference>
<evidence type="ECO:0000313" key="2">
    <source>
        <dbReference type="EMBL" id="UOD51403.1"/>
    </source>
</evidence>
<accession>A0ABY4AM97</accession>
<dbReference type="PANTHER" id="PTHR48207:SF4">
    <property type="entry name" value="BLL6097 PROTEIN"/>
    <property type="match status" value="1"/>
</dbReference>
<evidence type="ECO:0000313" key="3">
    <source>
        <dbReference type="Proteomes" id="UP000831607"/>
    </source>
</evidence>
<gene>
    <name evidence="2" type="ORF">DHf2319_06130</name>
</gene>
<protein>
    <submittedName>
        <fullName evidence="2">CoA transferase</fullName>
    </submittedName>
</protein>
<dbReference type="GO" id="GO:0016740">
    <property type="term" value="F:transferase activity"/>
    <property type="evidence" value="ECO:0007669"/>
    <property type="project" value="UniProtKB-KW"/>
</dbReference>
<keyword evidence="3" id="KW-1185">Reference proteome</keyword>
<dbReference type="Pfam" id="PF02515">
    <property type="entry name" value="CoA_transf_3"/>
    <property type="match status" value="1"/>
</dbReference>
<dbReference type="Gene3D" id="3.30.1540.10">
    <property type="entry name" value="formyl-coa transferase, domain 3"/>
    <property type="match status" value="1"/>
</dbReference>
<dbReference type="PANTHER" id="PTHR48207">
    <property type="entry name" value="SUCCINATE--HYDROXYMETHYLGLUTARATE COA-TRANSFERASE"/>
    <property type="match status" value="1"/>
</dbReference>
<proteinExistence type="predicted"/>